<dbReference type="SUPFAM" id="SSF52047">
    <property type="entry name" value="RNI-like"/>
    <property type="match status" value="1"/>
</dbReference>
<name>A0A0Q3JRW1_BRADI</name>
<reference evidence="1 2" key="1">
    <citation type="journal article" date="2010" name="Nature">
        <title>Genome sequencing and analysis of the model grass Brachypodium distachyon.</title>
        <authorList>
            <consortium name="International Brachypodium Initiative"/>
        </authorList>
    </citation>
    <scope>NUCLEOTIDE SEQUENCE [LARGE SCALE GENOMIC DNA]</scope>
    <source>
        <strain evidence="1">Bd21</strain>
        <strain evidence="2">cv. Bd21</strain>
    </source>
</reference>
<accession>A0A0Q3JRW1</accession>
<evidence type="ECO:0000313" key="3">
    <source>
        <dbReference type="Proteomes" id="UP000008810"/>
    </source>
</evidence>
<sequence length="272" mass="30784">MERCGSSYAFAAMGSTILRRFAFVRPIDGNIIAADLIRVAPRLEYLRLDLLSDGHQSADEPAPEGQAPPLPSVAEASIRISHFDPYHYNLEREKNKLGFCQAMCRLLARIPNVVCLHLSGFTTTALLQEKSHEFPTLNQLRTLLLDDCELGPNFYTLSSSILQNTPKLETLGLHRCKEEYNTFLDSTPKRRRTPSKRRGTTAATTLHPCKNLKFIEIKSRQDDVFQILGILSEVFEEMPLAQWRRVDQARDVAGLMTVQFHRTKQGAKLVES</sequence>
<dbReference type="GeneID" id="100843940"/>
<dbReference type="AlphaFoldDB" id="A0A0Q3JRW1"/>
<dbReference type="Gramene" id="KQK14780">
    <property type="protein sequence ID" value="KQK14780"/>
    <property type="gene ID" value="BRADI_1g18531v3"/>
</dbReference>
<dbReference type="EMBL" id="CM000880">
    <property type="protein sequence ID" value="KQK14780.1"/>
    <property type="molecule type" value="Genomic_DNA"/>
</dbReference>
<organism evidence="1">
    <name type="scientific">Brachypodium distachyon</name>
    <name type="common">Purple false brome</name>
    <name type="synonym">Trachynia distachya</name>
    <dbReference type="NCBI Taxonomy" id="15368"/>
    <lineage>
        <taxon>Eukaryota</taxon>
        <taxon>Viridiplantae</taxon>
        <taxon>Streptophyta</taxon>
        <taxon>Embryophyta</taxon>
        <taxon>Tracheophyta</taxon>
        <taxon>Spermatophyta</taxon>
        <taxon>Magnoliopsida</taxon>
        <taxon>Liliopsida</taxon>
        <taxon>Poales</taxon>
        <taxon>Poaceae</taxon>
        <taxon>BOP clade</taxon>
        <taxon>Pooideae</taxon>
        <taxon>Stipodae</taxon>
        <taxon>Brachypodieae</taxon>
        <taxon>Brachypodium</taxon>
    </lineage>
</organism>
<protein>
    <recommendedName>
        <fullName evidence="4">FBD domain-containing protein</fullName>
    </recommendedName>
</protein>
<keyword evidence="3" id="KW-1185">Reference proteome</keyword>
<evidence type="ECO:0000313" key="1">
    <source>
        <dbReference type="EMBL" id="KQK14780.1"/>
    </source>
</evidence>
<dbReference type="ExpressionAtlas" id="A0A0Q3JRW1">
    <property type="expression patterns" value="baseline and differential"/>
</dbReference>
<dbReference type="PANTHER" id="PTHR34223">
    <property type="entry name" value="OS11G0201299 PROTEIN"/>
    <property type="match status" value="1"/>
</dbReference>
<evidence type="ECO:0000313" key="2">
    <source>
        <dbReference type="EnsemblPlants" id="KQK14780"/>
    </source>
</evidence>
<dbReference type="EnsemblPlants" id="KQK14780">
    <property type="protein sequence ID" value="KQK14780"/>
    <property type="gene ID" value="BRADI_1g18531v3"/>
</dbReference>
<dbReference type="PANTHER" id="PTHR34223:SF92">
    <property type="entry name" value="F-BOX DOMAIN-CONTAINING PROTEIN"/>
    <property type="match status" value="1"/>
</dbReference>
<dbReference type="InterPro" id="IPR032675">
    <property type="entry name" value="LRR_dom_sf"/>
</dbReference>
<dbReference type="Proteomes" id="UP000008810">
    <property type="component" value="Chromosome 1"/>
</dbReference>
<dbReference type="InterPro" id="IPR053197">
    <property type="entry name" value="F-box_SCFL_complex_component"/>
</dbReference>
<evidence type="ECO:0008006" key="4">
    <source>
        <dbReference type="Google" id="ProtNLM"/>
    </source>
</evidence>
<reference evidence="2" key="3">
    <citation type="submission" date="2018-08" db="UniProtKB">
        <authorList>
            <consortium name="EnsemblPlants"/>
        </authorList>
    </citation>
    <scope>IDENTIFICATION</scope>
    <source>
        <strain evidence="2">cv. Bd21</strain>
    </source>
</reference>
<proteinExistence type="predicted"/>
<dbReference type="KEGG" id="bdi:100843940"/>
<dbReference type="RefSeq" id="XP_003562495.2">
    <property type="nucleotide sequence ID" value="XM_003562447.4"/>
</dbReference>
<reference evidence="1" key="2">
    <citation type="submission" date="2017-06" db="EMBL/GenBank/DDBJ databases">
        <title>WGS assembly of Brachypodium distachyon.</title>
        <authorList>
            <consortium name="The International Brachypodium Initiative"/>
            <person name="Lucas S."/>
            <person name="Harmon-Smith M."/>
            <person name="Lail K."/>
            <person name="Tice H."/>
            <person name="Grimwood J."/>
            <person name="Bruce D."/>
            <person name="Barry K."/>
            <person name="Shu S."/>
            <person name="Lindquist E."/>
            <person name="Wang M."/>
            <person name="Pitluck S."/>
            <person name="Vogel J.P."/>
            <person name="Garvin D.F."/>
            <person name="Mockler T.C."/>
            <person name="Schmutz J."/>
            <person name="Rokhsar D."/>
            <person name="Bevan M.W."/>
        </authorList>
    </citation>
    <scope>NUCLEOTIDE SEQUENCE</scope>
    <source>
        <strain evidence="1">Bd21</strain>
    </source>
</reference>
<dbReference type="OrthoDB" id="674115at2759"/>
<dbReference type="Gene3D" id="3.80.10.10">
    <property type="entry name" value="Ribonuclease Inhibitor"/>
    <property type="match status" value="1"/>
</dbReference>
<gene>
    <name evidence="2" type="primary">LOC100843940</name>
    <name evidence="1" type="ORF">BRADI_1g18531v3</name>
</gene>